<dbReference type="InterPro" id="IPR036162">
    <property type="entry name" value="Resolvase-like_N_sf"/>
</dbReference>
<accession>A0A0F9K808</accession>
<dbReference type="InterPro" id="IPR050639">
    <property type="entry name" value="SSR_resolvase"/>
</dbReference>
<evidence type="ECO:0000313" key="4">
    <source>
        <dbReference type="EMBL" id="KKM18238.1"/>
    </source>
</evidence>
<keyword evidence="1" id="KW-0238">DNA-binding</keyword>
<dbReference type="Pfam" id="PF00239">
    <property type="entry name" value="Resolvase"/>
    <property type="match status" value="1"/>
</dbReference>
<dbReference type="PANTHER" id="PTHR30461">
    <property type="entry name" value="DNA-INVERTASE FROM LAMBDOID PROPHAGE"/>
    <property type="match status" value="1"/>
</dbReference>
<dbReference type="SUPFAM" id="SSF53041">
    <property type="entry name" value="Resolvase-like"/>
    <property type="match status" value="1"/>
</dbReference>
<proteinExistence type="predicted"/>
<dbReference type="GO" id="GO:0003677">
    <property type="term" value="F:DNA binding"/>
    <property type="evidence" value="ECO:0007669"/>
    <property type="project" value="UniProtKB-KW"/>
</dbReference>
<dbReference type="EMBL" id="LAZR01014264">
    <property type="protein sequence ID" value="KKM18238.1"/>
    <property type="molecule type" value="Genomic_DNA"/>
</dbReference>
<dbReference type="SMART" id="SM00857">
    <property type="entry name" value="Resolvase"/>
    <property type="match status" value="1"/>
</dbReference>
<evidence type="ECO:0000256" key="2">
    <source>
        <dbReference type="ARBA" id="ARBA00023172"/>
    </source>
</evidence>
<gene>
    <name evidence="4" type="ORF">LCGC14_1667740</name>
</gene>
<keyword evidence="2" id="KW-0233">DNA recombination</keyword>
<sequence>GQVYPGLVIFFYERVSSKGQDEPQYGRVGMDTQNNVLLEFALKHGLIVRGTAREVHSARDPSQLTQLRSICRSLKKGQCVVIYSVSRFSRNLKQGREMVEAIHEAGGWVYSVTDHVSSYEERFLLLLQEAQAESDRLSKKIHDAYDRIRRHGGHIGPPPYGWTTYHDESGIRRLITDSEEQRVLVKLRQMYDRTDDCDSSARCALARQTAALLNDAGLLRRGKPWTRNQVIKSLGSLANNTFSKDLRGALGEL</sequence>
<dbReference type="InterPro" id="IPR006119">
    <property type="entry name" value="Resolv_N"/>
</dbReference>
<dbReference type="GO" id="GO:0000150">
    <property type="term" value="F:DNA strand exchange activity"/>
    <property type="evidence" value="ECO:0007669"/>
    <property type="project" value="InterPro"/>
</dbReference>
<feature type="non-terminal residue" evidence="4">
    <location>
        <position position="1"/>
    </location>
</feature>
<dbReference type="Gene3D" id="3.40.50.1390">
    <property type="entry name" value="Resolvase, N-terminal catalytic domain"/>
    <property type="match status" value="1"/>
</dbReference>
<feature type="domain" description="Resolvase/invertase-type recombinase catalytic" evidence="3">
    <location>
        <begin position="9"/>
        <end position="154"/>
    </location>
</feature>
<evidence type="ECO:0000256" key="1">
    <source>
        <dbReference type="ARBA" id="ARBA00023125"/>
    </source>
</evidence>
<evidence type="ECO:0000259" key="3">
    <source>
        <dbReference type="SMART" id="SM00857"/>
    </source>
</evidence>
<protein>
    <recommendedName>
        <fullName evidence="3">Resolvase/invertase-type recombinase catalytic domain-containing protein</fullName>
    </recommendedName>
</protein>
<comment type="caution">
    <text evidence="4">The sequence shown here is derived from an EMBL/GenBank/DDBJ whole genome shotgun (WGS) entry which is preliminary data.</text>
</comment>
<dbReference type="PANTHER" id="PTHR30461:SF2">
    <property type="entry name" value="SERINE RECOMBINASE PINE-RELATED"/>
    <property type="match status" value="1"/>
</dbReference>
<name>A0A0F9K808_9ZZZZ</name>
<organism evidence="4">
    <name type="scientific">marine sediment metagenome</name>
    <dbReference type="NCBI Taxonomy" id="412755"/>
    <lineage>
        <taxon>unclassified sequences</taxon>
        <taxon>metagenomes</taxon>
        <taxon>ecological metagenomes</taxon>
    </lineage>
</organism>
<dbReference type="AlphaFoldDB" id="A0A0F9K808"/>
<reference evidence="4" key="1">
    <citation type="journal article" date="2015" name="Nature">
        <title>Complex archaea that bridge the gap between prokaryotes and eukaryotes.</title>
        <authorList>
            <person name="Spang A."/>
            <person name="Saw J.H."/>
            <person name="Jorgensen S.L."/>
            <person name="Zaremba-Niedzwiedzka K."/>
            <person name="Martijn J."/>
            <person name="Lind A.E."/>
            <person name="van Eijk R."/>
            <person name="Schleper C."/>
            <person name="Guy L."/>
            <person name="Ettema T.J."/>
        </authorList>
    </citation>
    <scope>NUCLEOTIDE SEQUENCE</scope>
</reference>